<feature type="domain" description="YrhK" evidence="2">
    <location>
        <begin position="21"/>
        <end position="75"/>
    </location>
</feature>
<keyword evidence="1" id="KW-0472">Membrane</keyword>
<reference evidence="4" key="1">
    <citation type="journal article" date="2019" name="Int. J. Syst. Evol. Microbiol.">
        <title>The Global Catalogue of Microorganisms (GCM) 10K type strain sequencing project: providing services to taxonomists for standard genome sequencing and annotation.</title>
        <authorList>
            <consortium name="The Broad Institute Genomics Platform"/>
            <consortium name="The Broad Institute Genome Sequencing Center for Infectious Disease"/>
            <person name="Wu L."/>
            <person name="Ma J."/>
        </authorList>
    </citation>
    <scope>NUCLEOTIDE SEQUENCE [LARGE SCALE GENOMIC DNA]</scope>
    <source>
        <strain evidence="4">KCTC 42911</strain>
    </source>
</reference>
<evidence type="ECO:0000259" key="2">
    <source>
        <dbReference type="Pfam" id="PF14145"/>
    </source>
</evidence>
<proteinExistence type="predicted"/>
<keyword evidence="4" id="KW-1185">Reference proteome</keyword>
<feature type="transmembrane region" description="Helical" evidence="1">
    <location>
        <begin position="21"/>
        <end position="46"/>
    </location>
</feature>
<feature type="transmembrane region" description="Helical" evidence="1">
    <location>
        <begin position="52"/>
        <end position="70"/>
    </location>
</feature>
<gene>
    <name evidence="3" type="ORF">ACFORG_08140</name>
</gene>
<evidence type="ECO:0000313" key="4">
    <source>
        <dbReference type="Proteomes" id="UP001595629"/>
    </source>
</evidence>
<accession>A0ABV7TG72</accession>
<comment type="caution">
    <text evidence="3">The sequence shown here is derived from an EMBL/GenBank/DDBJ whole genome shotgun (WGS) entry which is preliminary data.</text>
</comment>
<organism evidence="3 4">
    <name type="scientific">Lutimaribacter marinistellae</name>
    <dbReference type="NCBI Taxonomy" id="1820329"/>
    <lineage>
        <taxon>Bacteria</taxon>
        <taxon>Pseudomonadati</taxon>
        <taxon>Pseudomonadota</taxon>
        <taxon>Alphaproteobacteria</taxon>
        <taxon>Rhodobacterales</taxon>
        <taxon>Roseobacteraceae</taxon>
        <taxon>Lutimaribacter</taxon>
    </lineage>
</organism>
<evidence type="ECO:0000313" key="3">
    <source>
        <dbReference type="EMBL" id="MFC3613729.1"/>
    </source>
</evidence>
<keyword evidence="1" id="KW-0812">Transmembrane</keyword>
<sequence>MLFQKDHRSDGTNRQKRVYAMFELAYTAVDFAAATLFVIGSIMFFSEDWQTQGTWMFLIGSICFALKPTLRLARELKLAAMGDVDDLAKRVGRD</sequence>
<protein>
    <submittedName>
        <fullName evidence="3">YrhK family protein</fullName>
    </submittedName>
</protein>
<dbReference type="Proteomes" id="UP001595629">
    <property type="component" value="Unassembled WGS sequence"/>
</dbReference>
<dbReference type="Pfam" id="PF14145">
    <property type="entry name" value="YrhK"/>
    <property type="match status" value="1"/>
</dbReference>
<dbReference type="RefSeq" id="WP_386734917.1">
    <property type="nucleotide sequence ID" value="NZ_JBHRXI010000006.1"/>
</dbReference>
<keyword evidence="1" id="KW-1133">Transmembrane helix</keyword>
<evidence type="ECO:0000256" key="1">
    <source>
        <dbReference type="SAM" id="Phobius"/>
    </source>
</evidence>
<name>A0ABV7TG72_9RHOB</name>
<dbReference type="InterPro" id="IPR025424">
    <property type="entry name" value="YrhK_domain"/>
</dbReference>
<dbReference type="EMBL" id="JBHRXI010000006">
    <property type="protein sequence ID" value="MFC3613729.1"/>
    <property type="molecule type" value="Genomic_DNA"/>
</dbReference>